<reference evidence="1" key="2">
    <citation type="submission" date="2013-04" db="UniProtKB">
        <authorList>
            <consortium name="EnsemblPlants"/>
        </authorList>
    </citation>
    <scope>IDENTIFICATION</scope>
</reference>
<dbReference type="Proteomes" id="UP000006038">
    <property type="component" value="Chromosome 11"/>
</dbReference>
<dbReference type="Gramene" id="OB11G21690.1">
    <property type="protein sequence ID" value="OB11G21690.1"/>
    <property type="gene ID" value="OB11G21690"/>
</dbReference>
<dbReference type="HOGENOM" id="CLU_2112641_0_0_1"/>
<evidence type="ECO:0000313" key="2">
    <source>
        <dbReference type="Proteomes" id="UP000006038"/>
    </source>
</evidence>
<dbReference type="EnsemblPlants" id="OB11G21690.1">
    <property type="protein sequence ID" value="OB11G21690.1"/>
    <property type="gene ID" value="OB11G21690"/>
</dbReference>
<organism evidence="1">
    <name type="scientific">Oryza brachyantha</name>
    <name type="common">malo sina</name>
    <dbReference type="NCBI Taxonomy" id="4533"/>
    <lineage>
        <taxon>Eukaryota</taxon>
        <taxon>Viridiplantae</taxon>
        <taxon>Streptophyta</taxon>
        <taxon>Embryophyta</taxon>
        <taxon>Tracheophyta</taxon>
        <taxon>Spermatophyta</taxon>
        <taxon>Magnoliopsida</taxon>
        <taxon>Liliopsida</taxon>
        <taxon>Poales</taxon>
        <taxon>Poaceae</taxon>
        <taxon>BOP clade</taxon>
        <taxon>Oryzoideae</taxon>
        <taxon>Oryzeae</taxon>
        <taxon>Oryzinae</taxon>
        <taxon>Oryza</taxon>
    </lineage>
</organism>
<name>J3N8N3_ORYBR</name>
<evidence type="ECO:0000313" key="1">
    <source>
        <dbReference type="EnsemblPlants" id="OB11G21690.1"/>
    </source>
</evidence>
<reference evidence="1" key="1">
    <citation type="journal article" date="2013" name="Nat. Commun.">
        <title>Whole-genome sequencing of Oryza brachyantha reveals mechanisms underlying Oryza genome evolution.</title>
        <authorList>
            <person name="Chen J."/>
            <person name="Huang Q."/>
            <person name="Gao D."/>
            <person name="Wang J."/>
            <person name="Lang Y."/>
            <person name="Liu T."/>
            <person name="Li B."/>
            <person name="Bai Z."/>
            <person name="Luis Goicoechea J."/>
            <person name="Liang C."/>
            <person name="Chen C."/>
            <person name="Zhang W."/>
            <person name="Sun S."/>
            <person name="Liao Y."/>
            <person name="Zhang X."/>
            <person name="Yang L."/>
            <person name="Song C."/>
            <person name="Wang M."/>
            <person name="Shi J."/>
            <person name="Liu G."/>
            <person name="Liu J."/>
            <person name="Zhou H."/>
            <person name="Zhou W."/>
            <person name="Yu Q."/>
            <person name="An N."/>
            <person name="Chen Y."/>
            <person name="Cai Q."/>
            <person name="Wang B."/>
            <person name="Liu B."/>
            <person name="Min J."/>
            <person name="Huang Y."/>
            <person name="Wu H."/>
            <person name="Li Z."/>
            <person name="Zhang Y."/>
            <person name="Yin Y."/>
            <person name="Song W."/>
            <person name="Jiang J."/>
            <person name="Jackson S.A."/>
            <person name="Wing R.A."/>
            <person name="Wang J."/>
            <person name="Chen M."/>
        </authorList>
    </citation>
    <scope>NUCLEOTIDE SEQUENCE [LARGE SCALE GENOMIC DNA]</scope>
    <source>
        <strain evidence="1">cv. IRGC 101232</strain>
    </source>
</reference>
<accession>J3N8N3</accession>
<sequence>MAKVAESRREVKLIMQAGGRNKVDLHRQDQQSKESINNVQRVGQPIASMILDATSGILHPTEIGLGGECCHQLSIPPGIPFWWGVGNDLKDWLQSDVLSWAFLKGILRASELGWV</sequence>
<proteinExistence type="predicted"/>
<protein>
    <submittedName>
        <fullName evidence="1">Uncharacterized protein</fullName>
    </submittedName>
</protein>
<dbReference type="AlphaFoldDB" id="J3N8N3"/>
<keyword evidence="2" id="KW-1185">Reference proteome</keyword>